<evidence type="ECO:0000313" key="2">
    <source>
        <dbReference type="EMBL" id="MCM1981223.1"/>
    </source>
</evidence>
<dbReference type="Gene3D" id="3.10.450.50">
    <property type="match status" value="1"/>
</dbReference>
<dbReference type="AlphaFoldDB" id="A0ABD4SY20"/>
<sequence>MTPLTPHPNLTDARLQLHYAIQFMAMTGHALSLSQPDHSHSSLDWLPEQGWFSSQRIEGPTPFRVTLDPVSLTLRVVGSQGEKIAALELIGQTLDQGLSWLQSVLSPLGTAVEKLQFLSYPPDDFPDHAVAHGAAFAPGDAAARQQLASYYGLTHDCLSQWVKEMAGASAIHIWPHHFDMATLVTLPETRNGQALTIGIGLSPGDRSYDQPYWYVSPYPDPPTDPLPSLEGGGHWHTQHWVGAVLTASTLIPGTVPALIAQINAFITSAVNASAELLGSQARIRDMPTSAWQITLIQRAANAWINGDADAFAELFWADGEFMVPGNCWIGPVAIRAVAANFAAAYAPIKIEIQRILTMANQAMVEWHWQETEIETGKQSNAADAIVIDFQNRRIRRWREYIDTQSCMSLPE</sequence>
<dbReference type="InterPro" id="IPR032710">
    <property type="entry name" value="NTF2-like_dom_sf"/>
</dbReference>
<dbReference type="InterPro" id="IPR011944">
    <property type="entry name" value="Steroid_delta5-4_isomerase"/>
</dbReference>
<protein>
    <submittedName>
        <fullName evidence="2">SgcJ/EcaC family oxidoreductase</fullName>
    </submittedName>
</protein>
<proteinExistence type="predicted"/>
<gene>
    <name evidence="2" type="ORF">QQ91_0000020</name>
</gene>
<dbReference type="EMBL" id="JTHE03000001">
    <property type="protein sequence ID" value="MCM1981223.1"/>
    <property type="molecule type" value="Genomic_DNA"/>
</dbReference>
<evidence type="ECO:0000313" key="3">
    <source>
        <dbReference type="Proteomes" id="UP000031561"/>
    </source>
</evidence>
<name>A0ABD4SY20_9CYAN</name>
<dbReference type="Pfam" id="PF12680">
    <property type="entry name" value="SnoaL_2"/>
    <property type="match status" value="1"/>
</dbReference>
<reference evidence="2 3" key="1">
    <citation type="journal article" date="2015" name="Genome Announc.">
        <title>Draft Genome Sequence of Filamentous Marine Cyanobacterium Lyngbya confervoides Strain BDU141951.</title>
        <authorList>
            <person name="Chandrababunaidu M.M."/>
            <person name="Sen D."/>
            <person name="Tripathy S."/>
        </authorList>
    </citation>
    <scope>NUCLEOTIDE SEQUENCE [LARGE SCALE GENOMIC DNA]</scope>
    <source>
        <strain evidence="2 3">BDU141951</strain>
    </source>
</reference>
<dbReference type="NCBIfam" id="TIGR02246">
    <property type="entry name" value="SgcJ/EcaC family oxidoreductase"/>
    <property type="match status" value="1"/>
</dbReference>
<dbReference type="Proteomes" id="UP000031561">
    <property type="component" value="Unassembled WGS sequence"/>
</dbReference>
<feature type="domain" description="SnoaL-like" evidence="1">
    <location>
        <begin position="297"/>
        <end position="397"/>
    </location>
</feature>
<dbReference type="SUPFAM" id="SSF54427">
    <property type="entry name" value="NTF2-like"/>
    <property type="match status" value="1"/>
</dbReference>
<evidence type="ECO:0000259" key="1">
    <source>
        <dbReference type="Pfam" id="PF12680"/>
    </source>
</evidence>
<organism evidence="2 3">
    <name type="scientific">Lyngbya confervoides BDU141951</name>
    <dbReference type="NCBI Taxonomy" id="1574623"/>
    <lineage>
        <taxon>Bacteria</taxon>
        <taxon>Bacillati</taxon>
        <taxon>Cyanobacteriota</taxon>
        <taxon>Cyanophyceae</taxon>
        <taxon>Oscillatoriophycideae</taxon>
        <taxon>Oscillatoriales</taxon>
        <taxon>Microcoleaceae</taxon>
        <taxon>Lyngbya</taxon>
    </lineage>
</organism>
<dbReference type="InterPro" id="IPR037401">
    <property type="entry name" value="SnoaL-like"/>
</dbReference>
<keyword evidence="3" id="KW-1185">Reference proteome</keyword>
<accession>A0ABD4SY20</accession>
<comment type="caution">
    <text evidence="2">The sequence shown here is derived from an EMBL/GenBank/DDBJ whole genome shotgun (WGS) entry which is preliminary data.</text>
</comment>
<dbReference type="RefSeq" id="WP_236096245.1">
    <property type="nucleotide sequence ID" value="NZ_JTHE03000001.1"/>
</dbReference>